<keyword evidence="3" id="KW-1185">Reference proteome</keyword>
<dbReference type="Gene3D" id="3.30.2310.20">
    <property type="entry name" value="RelE-like"/>
    <property type="match status" value="1"/>
</dbReference>
<dbReference type="SUPFAM" id="SSF143011">
    <property type="entry name" value="RelE-like"/>
    <property type="match status" value="1"/>
</dbReference>
<dbReference type="InterPro" id="IPR035093">
    <property type="entry name" value="RelE/ParE_toxin_dom_sf"/>
</dbReference>
<keyword evidence="2" id="KW-0067">ATP-binding</keyword>
<dbReference type="GO" id="GO:0004386">
    <property type="term" value="F:helicase activity"/>
    <property type="evidence" value="ECO:0007669"/>
    <property type="project" value="UniProtKB-KW"/>
</dbReference>
<evidence type="ECO:0000313" key="2">
    <source>
        <dbReference type="EMBL" id="GAX61421.1"/>
    </source>
</evidence>
<dbReference type="RefSeq" id="WP_096894814.1">
    <property type="nucleotide sequence ID" value="NZ_BAOS01000022.1"/>
</dbReference>
<dbReference type="InterPro" id="IPR056925">
    <property type="entry name" value="ParE-like"/>
</dbReference>
<organism evidence="2 3">
    <name type="scientific">Candidatus Scalindua japonica</name>
    <dbReference type="NCBI Taxonomy" id="1284222"/>
    <lineage>
        <taxon>Bacteria</taxon>
        <taxon>Pseudomonadati</taxon>
        <taxon>Planctomycetota</taxon>
        <taxon>Candidatus Brocadiia</taxon>
        <taxon>Candidatus Brocadiales</taxon>
        <taxon>Candidatus Scalinduaceae</taxon>
        <taxon>Candidatus Scalindua</taxon>
    </lineage>
</organism>
<keyword evidence="2" id="KW-0347">Helicase</keyword>
<gene>
    <name evidence="2" type="ORF">SCALIN_C22_0132</name>
</gene>
<protein>
    <submittedName>
        <fullName evidence="2">Superfamily I DNA and RNA helicase</fullName>
    </submittedName>
</protein>
<dbReference type="Pfam" id="PF24732">
    <property type="entry name" value="ParE_like"/>
    <property type="match status" value="1"/>
</dbReference>
<comment type="caution">
    <text evidence="2">The sequence shown here is derived from an EMBL/GenBank/DDBJ whole genome shotgun (WGS) entry which is preliminary data.</text>
</comment>
<keyword evidence="2" id="KW-0547">Nucleotide-binding</keyword>
<proteinExistence type="predicted"/>
<dbReference type="EMBL" id="BAOS01000022">
    <property type="protein sequence ID" value="GAX61421.1"/>
    <property type="molecule type" value="Genomic_DNA"/>
</dbReference>
<name>A0A286U033_9BACT</name>
<accession>A0A286U033</accession>
<sequence length="92" mass="11035">MISHTTKRFRKLLTELPNEIQKKAKETYTHFKKNPYHPGLYFKRVHSTKPIYSARISINYRAVGIQQGREIVWFWVGTHTDYEKLLNKLKQS</sequence>
<reference evidence="2 3" key="1">
    <citation type="journal article" date="2017" name="Environ. Microbiol. Rep.">
        <title>Genetic diversity of marine anaerobic ammonium-oxidizing bacteria as revealed by genomic and proteomic analyses of 'Candidatus Scalindua japonica'.</title>
        <authorList>
            <person name="Oshiki M."/>
            <person name="Mizuto K."/>
            <person name="Kimura Z."/>
            <person name="Kindaichi T."/>
            <person name="Satoh H."/>
            <person name="Okabe S."/>
        </authorList>
    </citation>
    <scope>NUCLEOTIDE SEQUENCE [LARGE SCALE GENOMIC DNA]</scope>
    <source>
        <strain evidence="3">husup-a2</strain>
    </source>
</reference>
<evidence type="ECO:0000313" key="3">
    <source>
        <dbReference type="Proteomes" id="UP000218542"/>
    </source>
</evidence>
<evidence type="ECO:0000259" key="1">
    <source>
        <dbReference type="Pfam" id="PF24732"/>
    </source>
</evidence>
<dbReference type="Proteomes" id="UP000218542">
    <property type="component" value="Unassembled WGS sequence"/>
</dbReference>
<dbReference type="OrthoDB" id="129742at2"/>
<dbReference type="AlphaFoldDB" id="A0A286U033"/>
<feature type="domain" description="ParE-like toxin" evidence="1">
    <location>
        <begin position="19"/>
        <end position="84"/>
    </location>
</feature>
<keyword evidence="2" id="KW-0378">Hydrolase</keyword>